<dbReference type="InterPro" id="IPR005999">
    <property type="entry name" value="Glycerol_kin"/>
</dbReference>
<feature type="binding site" evidence="9">
    <location>
        <position position="280"/>
    </location>
    <ligand>
        <name>sn-glycerol 3-phosphate</name>
        <dbReference type="ChEBI" id="CHEBI:57597"/>
    </ligand>
</feature>
<evidence type="ECO:0000256" key="8">
    <source>
        <dbReference type="ARBA" id="ARBA00052101"/>
    </source>
</evidence>
<dbReference type="Pfam" id="PF02782">
    <property type="entry name" value="FGGY_C"/>
    <property type="match status" value="1"/>
</dbReference>
<proteinExistence type="inferred from homology"/>
<feature type="binding site" evidence="9">
    <location>
        <position position="119"/>
    </location>
    <ligand>
        <name>glycerol</name>
        <dbReference type="ChEBI" id="CHEBI:17754"/>
    </ligand>
</feature>
<feature type="binding site" evidence="9">
    <location>
        <position position="302"/>
    </location>
    <ligand>
        <name>ATP</name>
        <dbReference type="ChEBI" id="CHEBI:30616"/>
    </ligand>
</feature>
<evidence type="ECO:0000256" key="9">
    <source>
        <dbReference type="HAMAP-Rule" id="MF_00186"/>
    </source>
</evidence>
<dbReference type="Pfam" id="PF00370">
    <property type="entry name" value="FGGY_N"/>
    <property type="match status" value="1"/>
</dbReference>
<dbReference type="PANTHER" id="PTHR10196:SF69">
    <property type="entry name" value="GLYCEROL KINASE"/>
    <property type="match status" value="1"/>
</dbReference>
<feature type="binding site" evidence="9">
    <location>
        <position position="446"/>
    </location>
    <ligand>
        <name>ATP</name>
        <dbReference type="ChEBI" id="CHEBI:30616"/>
    </ligand>
</feature>
<feature type="domain" description="Carbohydrate kinase FGGY N-terminal" evidence="12">
    <location>
        <begin position="40"/>
        <end position="287"/>
    </location>
</feature>
<feature type="binding site" evidence="9">
    <location>
        <position position="281"/>
    </location>
    <ligand>
        <name>glycerol</name>
        <dbReference type="ChEBI" id="CHEBI:17754"/>
    </ligand>
</feature>
<dbReference type="Gene3D" id="3.30.420.40">
    <property type="match status" value="2"/>
</dbReference>
<feature type="binding site" evidence="9">
    <location>
        <position position="345"/>
    </location>
    <ligand>
        <name>ATP</name>
        <dbReference type="ChEBI" id="CHEBI:30616"/>
    </ligand>
</feature>
<feature type="compositionally biased region" description="Gly residues" evidence="11">
    <location>
        <begin position="10"/>
        <end position="31"/>
    </location>
</feature>
<evidence type="ECO:0000256" key="1">
    <source>
        <dbReference type="ARBA" id="ARBA00005190"/>
    </source>
</evidence>
<comment type="similarity">
    <text evidence="2 9 10">Belongs to the FGGY kinase family.</text>
</comment>
<evidence type="ECO:0000256" key="6">
    <source>
        <dbReference type="ARBA" id="ARBA00022798"/>
    </source>
</evidence>
<evidence type="ECO:0000256" key="7">
    <source>
        <dbReference type="ARBA" id="ARBA00022840"/>
    </source>
</evidence>
<dbReference type="PIRSF" id="PIRSF000538">
    <property type="entry name" value="GlpK"/>
    <property type="match status" value="1"/>
</dbReference>
<dbReference type="InterPro" id="IPR000577">
    <property type="entry name" value="Carb_kinase_FGGY"/>
</dbReference>
<feature type="binding site" evidence="9">
    <location>
        <position position="280"/>
    </location>
    <ligand>
        <name>glycerol</name>
        <dbReference type="ChEBI" id="CHEBI:17754"/>
    </ligand>
</feature>
<keyword evidence="7 9" id="KW-0067">ATP-binding</keyword>
<dbReference type="GO" id="GO:0019563">
    <property type="term" value="P:glycerol catabolic process"/>
    <property type="evidence" value="ECO:0007669"/>
    <property type="project" value="UniProtKB-UniRule"/>
</dbReference>
<sequence length="534" mass="57834">MGRIQARPRGGTGGSRDGPGSPGSGCRHGGGTHVSRREFILAIDQGTTGTTVLAFDREGRLRARGYAELPQHFPRPGWVEHRGEEIWETTLLALRTALRSLGGARAPRIAAIGLTNQRETTLVWDRDTSKPVAPAIVWQDRRTADRCAALRRAGREREIARRTGLKLDPYFSATKLEWILRNVGGVRGRARRGALAFGTVDSWLLWRLTGGAVHATDATNASRTLLFDIRVRRWDPSLLRLFGVPRSLLPEVRPSISDFGLTRGVKGLPDGIPILGMAGDQQAALFGQGCVAAGGLKNTYGTGCFLLLHTGSKPVPSRSGLLTTIACGPRGEPRYALEGSVFIGGAAIQWLRDGLGILESAEESETMARSVPDAGGTTLVPAFAGLGAPYWRPEARGIWRGLTRGTTRAHLARAALESIAFQSRDLVEAMRRDSRVRIRELRVDGGAAMNAFLMQFQADLLGIPISRPGLVETTALGAALLAGIGAGWWKRASDLKTVRGSGRVFRPRMKRAERERLYRGWIEAVEMLLAGAPS</sequence>
<evidence type="ECO:0000256" key="3">
    <source>
        <dbReference type="ARBA" id="ARBA00022679"/>
    </source>
</evidence>
<keyword evidence="4 9" id="KW-0547">Nucleotide-binding</keyword>
<feature type="binding site" evidence="9">
    <location>
        <position position="349"/>
    </location>
    <ligand>
        <name>ATP</name>
        <dbReference type="ChEBI" id="CHEBI:30616"/>
    </ligand>
</feature>
<keyword evidence="5 9" id="KW-0418">Kinase</keyword>
<organism evidence="14 15">
    <name type="scientific">Eiseniibacteriota bacterium</name>
    <dbReference type="NCBI Taxonomy" id="2212470"/>
    <lineage>
        <taxon>Bacteria</taxon>
        <taxon>Candidatus Eiseniibacteriota</taxon>
    </lineage>
</organism>
<feature type="binding site" evidence="9">
    <location>
        <position position="450"/>
    </location>
    <ligand>
        <name>ADP</name>
        <dbReference type="ChEBI" id="CHEBI:456216"/>
    </ligand>
</feature>
<feature type="binding site" evidence="9">
    <location>
        <position position="118"/>
    </location>
    <ligand>
        <name>sn-glycerol 3-phosphate</name>
        <dbReference type="ChEBI" id="CHEBI:57597"/>
    </ligand>
</feature>
<dbReference type="EC" id="2.7.1.30" evidence="9"/>
<evidence type="ECO:0000313" key="14">
    <source>
        <dbReference type="EMBL" id="TMQ47125.1"/>
    </source>
</evidence>
<protein>
    <recommendedName>
        <fullName evidence="9">Glycerol kinase</fullName>
        <ecNumber evidence="9">2.7.1.30</ecNumber>
    </recommendedName>
    <alternativeName>
        <fullName evidence="9">ATP:glycerol 3-phosphotransferase</fullName>
    </alternativeName>
    <alternativeName>
        <fullName evidence="9">Glycerokinase</fullName>
        <shortName evidence="9">GK</shortName>
    </alternativeName>
</protein>
<feature type="binding site" evidence="9">
    <location>
        <position position="48"/>
    </location>
    <ligand>
        <name>ATP</name>
        <dbReference type="ChEBI" id="CHEBI:30616"/>
    </ligand>
</feature>
<keyword evidence="3 9" id="KW-0808">Transferase</keyword>
<evidence type="ECO:0000313" key="15">
    <source>
        <dbReference type="Proteomes" id="UP000316292"/>
    </source>
</evidence>
<accession>A0A538S6X9</accession>
<reference evidence="14 15" key="1">
    <citation type="journal article" date="2019" name="Nat. Microbiol.">
        <title>Mediterranean grassland soil C-N compound turnover is dependent on rainfall and depth, and is mediated by genomically divergent microorganisms.</title>
        <authorList>
            <person name="Diamond S."/>
            <person name="Andeer P.F."/>
            <person name="Li Z."/>
            <person name="Crits-Christoph A."/>
            <person name="Burstein D."/>
            <person name="Anantharaman K."/>
            <person name="Lane K.R."/>
            <person name="Thomas B.C."/>
            <person name="Pan C."/>
            <person name="Northen T.R."/>
            <person name="Banfield J.F."/>
        </authorList>
    </citation>
    <scope>NUCLEOTIDE SEQUENCE [LARGE SCALE GENOMIC DNA]</scope>
    <source>
        <strain evidence="14">WS_1</strain>
    </source>
</reference>
<dbReference type="CDD" id="cd07786">
    <property type="entry name" value="FGGY_EcGK_like"/>
    <property type="match status" value="1"/>
</dbReference>
<evidence type="ECO:0000259" key="13">
    <source>
        <dbReference type="Pfam" id="PF02782"/>
    </source>
</evidence>
<keyword evidence="6 9" id="KW-0319">Glycerol metabolism</keyword>
<dbReference type="AlphaFoldDB" id="A0A538S6X9"/>
<comment type="caution">
    <text evidence="9">Lacks conserved residue(s) required for the propagation of feature annotation.</text>
</comment>
<evidence type="ECO:0000256" key="10">
    <source>
        <dbReference type="RuleBase" id="RU003733"/>
    </source>
</evidence>
<dbReference type="InterPro" id="IPR018485">
    <property type="entry name" value="FGGY_C"/>
</dbReference>
<evidence type="ECO:0000256" key="11">
    <source>
        <dbReference type="SAM" id="MobiDB-lite"/>
    </source>
</evidence>
<dbReference type="FunFam" id="3.30.420.40:FF:000007">
    <property type="entry name" value="Glycerol kinase"/>
    <property type="match status" value="1"/>
</dbReference>
<feature type="binding site" evidence="9">
    <location>
        <position position="47"/>
    </location>
    <ligand>
        <name>ATP</name>
        <dbReference type="ChEBI" id="CHEBI:30616"/>
    </ligand>
</feature>
<dbReference type="UniPathway" id="UPA00618">
    <property type="reaction ID" value="UER00672"/>
</dbReference>
<dbReference type="GO" id="GO:0006072">
    <property type="term" value="P:glycerol-3-phosphate metabolic process"/>
    <property type="evidence" value="ECO:0007669"/>
    <property type="project" value="InterPro"/>
</dbReference>
<dbReference type="GO" id="GO:0005524">
    <property type="term" value="F:ATP binding"/>
    <property type="evidence" value="ECO:0007669"/>
    <property type="project" value="UniProtKB-UniRule"/>
</dbReference>
<dbReference type="GO" id="GO:0004370">
    <property type="term" value="F:glycerol kinase activity"/>
    <property type="evidence" value="ECO:0007669"/>
    <property type="project" value="UniProtKB-UniRule"/>
</dbReference>
<dbReference type="HAMAP" id="MF_00186">
    <property type="entry name" value="Glycerol_kin"/>
    <property type="match status" value="1"/>
</dbReference>
<feature type="binding site" evidence="9">
    <location>
        <position position="118"/>
    </location>
    <ligand>
        <name>glycerol</name>
        <dbReference type="ChEBI" id="CHEBI:17754"/>
    </ligand>
</feature>
<evidence type="ECO:0000256" key="5">
    <source>
        <dbReference type="ARBA" id="ARBA00022777"/>
    </source>
</evidence>
<comment type="function">
    <text evidence="9">Key enzyme in the regulation of glycerol uptake and metabolism. Catalyzes the phosphorylation of glycerol to yield sn-glycerol 3-phosphate.</text>
</comment>
<dbReference type="PROSITE" id="PS00933">
    <property type="entry name" value="FGGY_KINASES_1"/>
    <property type="match status" value="1"/>
</dbReference>
<feature type="binding site" evidence="9">
    <location>
        <position position="170"/>
    </location>
    <ligand>
        <name>glycerol</name>
        <dbReference type="ChEBI" id="CHEBI:17754"/>
    </ligand>
</feature>
<evidence type="ECO:0000256" key="4">
    <source>
        <dbReference type="ARBA" id="ARBA00022741"/>
    </source>
</evidence>
<feature type="binding site" evidence="9">
    <location>
        <position position="47"/>
    </location>
    <ligand>
        <name>ADP</name>
        <dbReference type="ChEBI" id="CHEBI:456216"/>
    </ligand>
</feature>
<comment type="pathway">
    <text evidence="1 9">Polyol metabolism; glycerol degradation via glycerol kinase pathway; sn-glycerol 3-phosphate from glycerol: step 1/1.</text>
</comment>
<dbReference type="SUPFAM" id="SSF53067">
    <property type="entry name" value="Actin-like ATPase domain"/>
    <property type="match status" value="2"/>
</dbReference>
<gene>
    <name evidence="9 14" type="primary">glpK</name>
    <name evidence="14" type="ORF">E6K71_10850</name>
</gene>
<feature type="binding site" evidence="9">
    <location>
        <position position="345"/>
    </location>
    <ligand>
        <name>ADP</name>
        <dbReference type="ChEBI" id="CHEBI:456216"/>
    </ligand>
</feature>
<comment type="activity regulation">
    <text evidence="9">Inhibited by fructose 1,6-bisphosphate (FBP).</text>
</comment>
<dbReference type="InterPro" id="IPR018483">
    <property type="entry name" value="Carb_kinase_FGGY_CS"/>
</dbReference>
<dbReference type="PROSITE" id="PS00445">
    <property type="entry name" value="FGGY_KINASES_2"/>
    <property type="match status" value="1"/>
</dbReference>
<dbReference type="NCBIfam" id="TIGR01311">
    <property type="entry name" value="glycerol_kin"/>
    <property type="match status" value="1"/>
</dbReference>
<evidence type="ECO:0000259" key="12">
    <source>
        <dbReference type="Pfam" id="PF00370"/>
    </source>
</evidence>
<dbReference type="Proteomes" id="UP000316292">
    <property type="component" value="Unassembled WGS sequence"/>
</dbReference>
<dbReference type="InterPro" id="IPR018484">
    <property type="entry name" value="FGGY_N"/>
</dbReference>
<comment type="caution">
    <text evidence="14">The sequence shown here is derived from an EMBL/GenBank/DDBJ whole genome shotgun (WGS) entry which is preliminary data.</text>
</comment>
<comment type="catalytic activity">
    <reaction evidence="8 9">
        <text>glycerol + ATP = sn-glycerol 3-phosphate + ADP + H(+)</text>
        <dbReference type="Rhea" id="RHEA:21644"/>
        <dbReference type="ChEBI" id="CHEBI:15378"/>
        <dbReference type="ChEBI" id="CHEBI:17754"/>
        <dbReference type="ChEBI" id="CHEBI:30616"/>
        <dbReference type="ChEBI" id="CHEBI:57597"/>
        <dbReference type="ChEBI" id="CHEBI:456216"/>
        <dbReference type="EC" id="2.7.1.30"/>
    </reaction>
</comment>
<evidence type="ECO:0000256" key="2">
    <source>
        <dbReference type="ARBA" id="ARBA00009156"/>
    </source>
</evidence>
<feature type="binding site" evidence="9">
    <location>
        <position position="47"/>
    </location>
    <ligand>
        <name>sn-glycerol 3-phosphate</name>
        <dbReference type="ChEBI" id="CHEBI:57597"/>
    </ligand>
</feature>
<feature type="domain" description="Carbohydrate kinase FGGY C-terminal" evidence="13">
    <location>
        <begin position="297"/>
        <end position="485"/>
    </location>
</feature>
<dbReference type="InterPro" id="IPR043129">
    <property type="entry name" value="ATPase_NBD"/>
</dbReference>
<feature type="region of interest" description="Disordered" evidence="11">
    <location>
        <begin position="1"/>
        <end position="31"/>
    </location>
</feature>
<dbReference type="PANTHER" id="PTHR10196">
    <property type="entry name" value="SUGAR KINASE"/>
    <property type="match status" value="1"/>
</dbReference>
<dbReference type="GO" id="GO:0005829">
    <property type="term" value="C:cytosol"/>
    <property type="evidence" value="ECO:0007669"/>
    <property type="project" value="TreeGrafter"/>
</dbReference>
<dbReference type="EMBL" id="VBOR01000126">
    <property type="protein sequence ID" value="TMQ47125.1"/>
    <property type="molecule type" value="Genomic_DNA"/>
</dbReference>
<feature type="binding site" evidence="9">
    <location>
        <position position="446"/>
    </location>
    <ligand>
        <name>ADP</name>
        <dbReference type="ChEBI" id="CHEBI:456216"/>
    </ligand>
</feature>
<dbReference type="NCBIfam" id="NF000756">
    <property type="entry name" value="PRK00047.1"/>
    <property type="match status" value="1"/>
</dbReference>
<feature type="binding site" evidence="9">
    <location>
        <position position="119"/>
    </location>
    <ligand>
        <name>sn-glycerol 3-phosphate</name>
        <dbReference type="ChEBI" id="CHEBI:57597"/>
    </ligand>
</feature>
<name>A0A538S6X9_UNCEI</name>
<feature type="binding site" evidence="9">
    <location>
        <position position="302"/>
    </location>
    <ligand>
        <name>ADP</name>
        <dbReference type="ChEBI" id="CHEBI:456216"/>
    </ligand>
</feature>
<feature type="binding site" evidence="9">
    <location>
        <position position="170"/>
    </location>
    <ligand>
        <name>sn-glycerol 3-phosphate</name>
        <dbReference type="ChEBI" id="CHEBI:57597"/>
    </ligand>
</feature>
<dbReference type="FunFam" id="3.30.420.40:FF:000008">
    <property type="entry name" value="Glycerol kinase"/>
    <property type="match status" value="1"/>
</dbReference>